<dbReference type="HOGENOM" id="CLU_030414_0_0_4"/>
<evidence type="ECO:0000256" key="1">
    <source>
        <dbReference type="ARBA" id="ARBA00011900"/>
    </source>
</evidence>
<dbReference type="InterPro" id="IPR011639">
    <property type="entry name" value="MethylTrfase_TaqI-like_dom"/>
</dbReference>
<dbReference type="GO" id="GO:0003676">
    <property type="term" value="F:nucleic acid binding"/>
    <property type="evidence" value="ECO:0007669"/>
    <property type="project" value="InterPro"/>
</dbReference>
<accession>F2BDM9</accession>
<dbReference type="Gene3D" id="3.40.50.150">
    <property type="entry name" value="Vaccinia Virus protein VP39"/>
    <property type="match status" value="1"/>
</dbReference>
<keyword evidence="8" id="KW-1185">Reference proteome</keyword>
<dbReference type="PROSITE" id="PS00092">
    <property type="entry name" value="N6_MTASE"/>
    <property type="match status" value="1"/>
</dbReference>
<organism evidence="7 8">
    <name type="scientific">Neisseria bacilliformis ATCC BAA-1200</name>
    <dbReference type="NCBI Taxonomy" id="888742"/>
    <lineage>
        <taxon>Bacteria</taxon>
        <taxon>Pseudomonadati</taxon>
        <taxon>Pseudomonadota</taxon>
        <taxon>Betaproteobacteria</taxon>
        <taxon>Neisseriales</taxon>
        <taxon>Neisseriaceae</taxon>
        <taxon>Neisseria</taxon>
    </lineage>
</organism>
<dbReference type="GO" id="GO:0009007">
    <property type="term" value="F:site-specific DNA-methyltransferase (adenine-specific) activity"/>
    <property type="evidence" value="ECO:0007669"/>
    <property type="project" value="UniProtKB-EC"/>
</dbReference>
<dbReference type="InterPro" id="IPR029063">
    <property type="entry name" value="SAM-dependent_MTases_sf"/>
</dbReference>
<name>F2BDM9_9NEIS</name>
<evidence type="ECO:0000256" key="5">
    <source>
        <dbReference type="ARBA" id="ARBA00047942"/>
    </source>
</evidence>
<dbReference type="InterPro" id="IPR002052">
    <property type="entry name" value="DNA_methylase_N6_adenine_CS"/>
</dbReference>
<dbReference type="Proteomes" id="UP000004105">
    <property type="component" value="Unassembled WGS sequence"/>
</dbReference>
<dbReference type="SUPFAM" id="SSF53335">
    <property type="entry name" value="S-adenosyl-L-methionine-dependent methyltransferases"/>
    <property type="match status" value="1"/>
</dbReference>
<dbReference type="InterPro" id="IPR050953">
    <property type="entry name" value="N4_N6_ade-DNA_methylase"/>
</dbReference>
<dbReference type="GO" id="GO:0006304">
    <property type="term" value="P:DNA modification"/>
    <property type="evidence" value="ECO:0007669"/>
    <property type="project" value="InterPro"/>
</dbReference>
<sequence>MDKAKTLGQVLTPHHIVCAILDACGYSGCAVLGRFVMEPSCGDGAFLTEIVRRYIAAAKEARMTPEQTAADLSKYIFGIEIDEDMWHKCLARLDKIVSETLGSVRVQWQIMHGDTLHLYANYPQTFDWVIGNPPYVRVHNLPEDTRRFIKRHFQFAVGTTDMYPVFFETAFAMLKPDGKLGFITPNSFLYNTSYRRFRAFLRQQGSLKTLCDLKAEKVFAGFSTYTAITIMDFARKNAECFDYAEYEAGRLKTVNRIPFATLDSTRWALSAPESSRFLQRLADGKNARLGDFFDIQYGFATLRDKIFIGRAADRGDGTSDFNGAIVETALLRPIVKGSRYKGSLHDEAERIVFPYYKSANGRQTPYTEDELASRFPLGYTYLASHKEELLKRDLDDRTAWYEFGRSQGIQSADKEKTVLSTLVYDQIRFFRLPEKVCVYSGILIAAKSEHSDWQLLADTLSSPEFFHYVRLTGKDFSGGYKSVSTKQIKEFPIFAPAAQSALF</sequence>
<dbReference type="OrthoDB" id="32195at2"/>
<dbReference type="Pfam" id="PF07669">
    <property type="entry name" value="Eco57I"/>
    <property type="match status" value="1"/>
</dbReference>
<dbReference type="CDD" id="cd02440">
    <property type="entry name" value="AdoMet_MTases"/>
    <property type="match status" value="1"/>
</dbReference>
<dbReference type="EMBL" id="AFAY01000036">
    <property type="protein sequence ID" value="EGF10479.1"/>
    <property type="molecule type" value="Genomic_DNA"/>
</dbReference>
<evidence type="ECO:0000256" key="2">
    <source>
        <dbReference type="ARBA" id="ARBA00022603"/>
    </source>
</evidence>
<evidence type="ECO:0000313" key="7">
    <source>
        <dbReference type="EMBL" id="EGF10479.1"/>
    </source>
</evidence>
<dbReference type="PRINTS" id="PR00507">
    <property type="entry name" value="N12N6MTFRASE"/>
</dbReference>
<dbReference type="PANTHER" id="PTHR33841:SF1">
    <property type="entry name" value="DNA METHYLTRANSFERASE A"/>
    <property type="match status" value="1"/>
</dbReference>
<dbReference type="GO" id="GO:0032259">
    <property type="term" value="P:methylation"/>
    <property type="evidence" value="ECO:0007669"/>
    <property type="project" value="UniProtKB-KW"/>
</dbReference>
<evidence type="ECO:0000256" key="4">
    <source>
        <dbReference type="ARBA" id="ARBA00022691"/>
    </source>
</evidence>
<evidence type="ECO:0000313" key="8">
    <source>
        <dbReference type="Proteomes" id="UP000004105"/>
    </source>
</evidence>
<evidence type="ECO:0000259" key="6">
    <source>
        <dbReference type="Pfam" id="PF07669"/>
    </source>
</evidence>
<gene>
    <name evidence="7" type="ORF">HMPREF9123_1835</name>
</gene>
<keyword evidence="2" id="KW-0489">Methyltransferase</keyword>
<protein>
    <recommendedName>
        <fullName evidence="1">site-specific DNA-methyltransferase (adenine-specific)</fullName>
        <ecNumber evidence="1">2.1.1.72</ecNumber>
    </recommendedName>
</protein>
<feature type="domain" description="Type II methyltransferase M.TaqI-like" evidence="6">
    <location>
        <begin position="121"/>
        <end position="219"/>
    </location>
</feature>
<dbReference type="PANTHER" id="PTHR33841">
    <property type="entry name" value="DNA METHYLTRANSFERASE YEEA-RELATED"/>
    <property type="match status" value="1"/>
</dbReference>
<dbReference type="AlphaFoldDB" id="F2BDM9"/>
<dbReference type="EC" id="2.1.1.72" evidence="1"/>
<evidence type="ECO:0000256" key="3">
    <source>
        <dbReference type="ARBA" id="ARBA00022679"/>
    </source>
</evidence>
<reference evidence="7 8" key="1">
    <citation type="submission" date="2011-02" db="EMBL/GenBank/DDBJ databases">
        <authorList>
            <person name="Muzny D."/>
            <person name="Qin X."/>
            <person name="Deng J."/>
            <person name="Jiang H."/>
            <person name="Liu Y."/>
            <person name="Qu J."/>
            <person name="Song X.-Z."/>
            <person name="Zhang L."/>
            <person name="Thornton R."/>
            <person name="Coyle M."/>
            <person name="Francisco L."/>
            <person name="Jackson L."/>
            <person name="Javaid M."/>
            <person name="Korchina V."/>
            <person name="Kovar C."/>
            <person name="Mata R."/>
            <person name="Mathew T."/>
            <person name="Ngo R."/>
            <person name="Nguyen L."/>
            <person name="Nguyen N."/>
            <person name="Okwuonu G."/>
            <person name="Ongeri F."/>
            <person name="Pham C."/>
            <person name="Simmons D."/>
            <person name="Wilczek-Boney K."/>
            <person name="Hale W."/>
            <person name="Jakkamsetti A."/>
            <person name="Pham P."/>
            <person name="Ruth R."/>
            <person name="San Lucas F."/>
            <person name="Warren J."/>
            <person name="Zhang J."/>
            <person name="Zhao Z."/>
            <person name="Zhou C."/>
            <person name="Zhu D."/>
            <person name="Lee S."/>
            <person name="Bess C."/>
            <person name="Blankenburg K."/>
            <person name="Forbes L."/>
            <person name="Fu Q."/>
            <person name="Gubbala S."/>
            <person name="Hirani K."/>
            <person name="Jayaseelan J.C."/>
            <person name="Lara F."/>
            <person name="Munidasa M."/>
            <person name="Palculict T."/>
            <person name="Patil S."/>
            <person name="Pu L.-L."/>
            <person name="Saada N."/>
            <person name="Tang L."/>
            <person name="Weissenberger G."/>
            <person name="Zhu Y."/>
            <person name="Hemphill L."/>
            <person name="Shang Y."/>
            <person name="Youmans B."/>
            <person name="Ayvaz T."/>
            <person name="Ross M."/>
            <person name="Santibanez J."/>
            <person name="Aqrawi P."/>
            <person name="Gross S."/>
            <person name="Joshi V."/>
            <person name="Fowler G."/>
            <person name="Nazareth L."/>
            <person name="Reid J."/>
            <person name="Worley K."/>
            <person name="Petrosino J."/>
            <person name="Highlander S."/>
            <person name="Gibbs R."/>
        </authorList>
    </citation>
    <scope>NUCLEOTIDE SEQUENCE [LARGE SCALE GENOMIC DNA]</scope>
    <source>
        <strain evidence="7 8">ATCC BAA-1200</strain>
    </source>
</reference>
<keyword evidence="3" id="KW-0808">Transferase</keyword>
<proteinExistence type="predicted"/>
<dbReference type="RefSeq" id="WP_007342841.1">
    <property type="nucleotide sequence ID" value="NZ_GL878494.1"/>
</dbReference>
<comment type="catalytic activity">
    <reaction evidence="5">
        <text>a 2'-deoxyadenosine in DNA + S-adenosyl-L-methionine = an N(6)-methyl-2'-deoxyadenosine in DNA + S-adenosyl-L-homocysteine + H(+)</text>
        <dbReference type="Rhea" id="RHEA:15197"/>
        <dbReference type="Rhea" id="RHEA-COMP:12418"/>
        <dbReference type="Rhea" id="RHEA-COMP:12419"/>
        <dbReference type="ChEBI" id="CHEBI:15378"/>
        <dbReference type="ChEBI" id="CHEBI:57856"/>
        <dbReference type="ChEBI" id="CHEBI:59789"/>
        <dbReference type="ChEBI" id="CHEBI:90615"/>
        <dbReference type="ChEBI" id="CHEBI:90616"/>
        <dbReference type="EC" id="2.1.1.72"/>
    </reaction>
</comment>
<keyword evidence="4" id="KW-0949">S-adenosyl-L-methionine</keyword>
<comment type="caution">
    <text evidence="7">The sequence shown here is derived from an EMBL/GenBank/DDBJ whole genome shotgun (WGS) entry which is preliminary data.</text>
</comment>